<dbReference type="EMBL" id="AXCJ01000001">
    <property type="protein sequence ID" value="ETO91848.1"/>
    <property type="molecule type" value="Genomic_DNA"/>
</dbReference>
<evidence type="ECO:0000313" key="2">
    <source>
        <dbReference type="Proteomes" id="UP000018951"/>
    </source>
</evidence>
<evidence type="ECO:0000313" key="1">
    <source>
        <dbReference type="EMBL" id="ETO91848.1"/>
    </source>
</evidence>
<reference evidence="1 2" key="1">
    <citation type="journal article" date="2013" name="PLoS ONE">
        <title>Bacterial endosymbiosis in a chordate host: long-term co-evolution and conservation of secondary metabolism.</title>
        <authorList>
            <person name="Kwan J.C."/>
            <person name="Schmidt E.W."/>
        </authorList>
    </citation>
    <scope>NUCLEOTIDE SEQUENCE [LARGE SCALE GENOMIC DNA]</scope>
    <source>
        <strain evidence="2">L6</strain>
    </source>
</reference>
<keyword evidence="2" id="KW-1185">Reference proteome</keyword>
<dbReference type="STRING" id="1401685.P857_1026"/>
<organism evidence="1 2">
    <name type="scientific">Candidatus Xenolissoclinum pacificiensis L6</name>
    <dbReference type="NCBI Taxonomy" id="1401685"/>
    <lineage>
        <taxon>Bacteria</taxon>
        <taxon>Pseudomonadati</taxon>
        <taxon>Pseudomonadota</taxon>
        <taxon>Alphaproteobacteria</taxon>
        <taxon>Rickettsiales</taxon>
        <taxon>Anaplasmataceae</taxon>
        <taxon>Candidatus Xenolissoclinum</taxon>
    </lineage>
</organism>
<accession>W2V317</accession>
<gene>
    <name evidence="1" type="ORF">P857_1026</name>
</gene>
<dbReference type="Proteomes" id="UP000018951">
    <property type="component" value="Unassembled WGS sequence"/>
</dbReference>
<comment type="caution">
    <text evidence="1">The sequence shown here is derived from an EMBL/GenBank/DDBJ whole genome shotgun (WGS) entry which is preliminary data.</text>
</comment>
<proteinExistence type="predicted"/>
<sequence>MKISYKKIAKNAQVFEKLFGIKVERFSRILEKVKVIWKSKSLKRARRPYKLIRADTILS</sequence>
<protein>
    <submittedName>
        <fullName evidence="1">Uncharacterized protein</fullName>
    </submittedName>
</protein>
<dbReference type="AlphaFoldDB" id="W2V317"/>
<name>W2V317_9RICK</name>